<evidence type="ECO:0000313" key="2">
    <source>
        <dbReference type="Proteomes" id="UP000549590"/>
    </source>
</evidence>
<proteinExistence type="predicted"/>
<accession>A0AAP6XZZ0</accession>
<gene>
    <name evidence="1" type="ORF">HHE94_01785</name>
</gene>
<dbReference type="EMBL" id="JABBYB010000001">
    <property type="protein sequence ID" value="NMP01457.1"/>
    <property type="molecule type" value="Genomic_DNA"/>
</dbReference>
<evidence type="ECO:0000313" key="1">
    <source>
        <dbReference type="EMBL" id="NMP01457.1"/>
    </source>
</evidence>
<protein>
    <submittedName>
        <fullName evidence="1">Uncharacterized protein</fullName>
    </submittedName>
</protein>
<name>A0AAP6XZZ0_9GAMM</name>
<dbReference type="Proteomes" id="UP000549590">
    <property type="component" value="Unassembled WGS sequence"/>
</dbReference>
<organism evidence="1 2">
    <name type="scientific">Pseudoalteromonas arctica</name>
    <dbReference type="NCBI Taxonomy" id="394751"/>
    <lineage>
        <taxon>Bacteria</taxon>
        <taxon>Pseudomonadati</taxon>
        <taxon>Pseudomonadota</taxon>
        <taxon>Gammaproteobacteria</taxon>
        <taxon>Alteromonadales</taxon>
        <taxon>Pseudoalteromonadaceae</taxon>
        <taxon>Pseudoalteromonas</taxon>
    </lineage>
</organism>
<reference evidence="1 2" key="1">
    <citation type="submission" date="2020-04" db="EMBL/GenBank/DDBJ databases">
        <title>Genome sequencing and assembly of Pseudoalteromonas arctica.</title>
        <authorList>
            <person name="Cook G.M."/>
        </authorList>
    </citation>
    <scope>NUCLEOTIDE SEQUENCE [LARGE SCALE GENOMIC DNA]</scope>
    <source>
        <strain evidence="1 2">NEC-BIFX-2020_001</strain>
    </source>
</reference>
<dbReference type="RefSeq" id="WP_169043611.1">
    <property type="nucleotide sequence ID" value="NZ_JABBYB010000001.1"/>
</dbReference>
<dbReference type="AlphaFoldDB" id="A0AAP6XZZ0"/>
<sequence>MKYKNIYSAIHNFGTSFTSLMNYVDEDYVIDELVKIHGKGEDVEVNWLTREFKPENLITPRIEKSIVYWGDSLEKHLSSQNVELAKLQSLYFRWPARKRKFMLALDDRGKEYKIYVNESK</sequence>
<comment type="caution">
    <text evidence="1">The sequence shown here is derived from an EMBL/GenBank/DDBJ whole genome shotgun (WGS) entry which is preliminary data.</text>
</comment>